<evidence type="ECO:0008006" key="3">
    <source>
        <dbReference type="Google" id="ProtNLM"/>
    </source>
</evidence>
<organism evidence="1 2">
    <name type="scientific">Cupriavidus numazuensis</name>
    <dbReference type="NCBI Taxonomy" id="221992"/>
    <lineage>
        <taxon>Bacteria</taxon>
        <taxon>Pseudomonadati</taxon>
        <taxon>Pseudomonadota</taxon>
        <taxon>Betaproteobacteria</taxon>
        <taxon>Burkholderiales</taxon>
        <taxon>Burkholderiaceae</taxon>
        <taxon>Cupriavidus</taxon>
    </lineage>
</organism>
<protein>
    <recommendedName>
        <fullName evidence="3">SMP-30/Gluconolactonase/LRE-like region domain-containing protein</fullName>
    </recommendedName>
</protein>
<dbReference type="EMBL" id="CAJPVI010000107">
    <property type="protein sequence ID" value="CAG2161100.1"/>
    <property type="molecule type" value="Genomic_DNA"/>
</dbReference>
<gene>
    <name evidence="1" type="ORF">LMG26411_07999</name>
</gene>
<accession>A0ABM8TWC7</accession>
<dbReference type="Gene3D" id="2.120.10.30">
    <property type="entry name" value="TolB, C-terminal domain"/>
    <property type="match status" value="1"/>
</dbReference>
<name>A0ABM8TWC7_9BURK</name>
<sequence length="51" mass="5263">MCCFGGADHRTLFVTSLREDEGNDALLAGRMIAFNVPVAGPPSAQFGPPGA</sequence>
<keyword evidence="2" id="KW-1185">Reference proteome</keyword>
<dbReference type="InterPro" id="IPR011042">
    <property type="entry name" value="6-blade_b-propeller_TolB-like"/>
</dbReference>
<evidence type="ECO:0000313" key="1">
    <source>
        <dbReference type="EMBL" id="CAG2161100.1"/>
    </source>
</evidence>
<dbReference type="Proteomes" id="UP000672657">
    <property type="component" value="Unassembled WGS sequence"/>
</dbReference>
<comment type="caution">
    <text evidence="1">The sequence shown here is derived from an EMBL/GenBank/DDBJ whole genome shotgun (WGS) entry which is preliminary data.</text>
</comment>
<reference evidence="1 2" key="1">
    <citation type="submission" date="2021-03" db="EMBL/GenBank/DDBJ databases">
        <authorList>
            <person name="Peeters C."/>
        </authorList>
    </citation>
    <scope>NUCLEOTIDE SEQUENCE [LARGE SCALE GENOMIC DNA]</scope>
    <source>
        <strain evidence="1 2">LMG 26411</strain>
    </source>
</reference>
<proteinExistence type="predicted"/>
<evidence type="ECO:0000313" key="2">
    <source>
        <dbReference type="Proteomes" id="UP000672657"/>
    </source>
</evidence>